<dbReference type="PROSITE" id="PS01096">
    <property type="entry name" value="PPIC_PPIASE_1"/>
    <property type="match status" value="1"/>
</dbReference>
<keyword evidence="1" id="KW-0697">Rotamase</keyword>
<reference evidence="5 6" key="1">
    <citation type="submission" date="2019-06" db="EMBL/GenBank/DDBJ databases">
        <title>Persicimonas caeni gen. nov., sp. nov., a predatory bacterium isolated from solar saltern.</title>
        <authorList>
            <person name="Wang S."/>
        </authorList>
    </citation>
    <scope>NUCLEOTIDE SEQUENCE [LARGE SCALE GENOMIC DNA]</scope>
    <source>
        <strain evidence="5 6">YN101</strain>
    </source>
</reference>
<gene>
    <name evidence="5" type="ORF">FIV42_06110</name>
</gene>
<evidence type="ECO:0000259" key="4">
    <source>
        <dbReference type="PROSITE" id="PS50198"/>
    </source>
</evidence>
<dbReference type="PANTHER" id="PTHR47245">
    <property type="entry name" value="PEPTIDYLPROLYL ISOMERASE"/>
    <property type="match status" value="1"/>
</dbReference>
<dbReference type="InterPro" id="IPR000297">
    <property type="entry name" value="PPIase_PpiC"/>
</dbReference>
<sequence length="418" mass="46851">MTTQIGNPMKLPRRIALATTAALILAGCASSSSADGAADAPTERAPLTEPDDAATSEAEREADQAGEGADAKSAADKADKPVIHATGPVAMIDGEEISAERYNAQIENRTRAMGGQMPPSMANMLKKRVLDRLIEQRLVDQRLAAEKNLEVSDREVEDEFAEFVERFPSRQAFETFLDRNGLSEEEMRQNLAKDLRLRKLLKREYKLEVTEQDIEDYYDSNLERFEKDEQVRARHILVKVAKGATAAEETEARQRAADLVQKAKRPNADFGELAKKHSEGPSASRGGDLGYFPRQRMVPEFSKAAFSLNPGEISQPVRTQFGFHVIMVEDVKPAGRTPLEEAKSQIRQQLERKQYRGAMKKLIAKLEADATIERKPENIEVNVEKSDDMQPAIKGSEALRKKLQKRLRQQQRKQNQQP</sequence>
<protein>
    <recommendedName>
        <fullName evidence="4">PpiC domain-containing protein</fullName>
    </recommendedName>
</protein>
<evidence type="ECO:0000313" key="6">
    <source>
        <dbReference type="Proteomes" id="UP000315995"/>
    </source>
</evidence>
<dbReference type="AlphaFoldDB" id="A0A4Y6PPP0"/>
<dbReference type="PROSITE" id="PS50198">
    <property type="entry name" value="PPIC_PPIASE_2"/>
    <property type="match status" value="1"/>
</dbReference>
<dbReference type="SUPFAM" id="SSF109998">
    <property type="entry name" value="Triger factor/SurA peptide-binding domain-like"/>
    <property type="match status" value="1"/>
</dbReference>
<keyword evidence="6" id="KW-1185">Reference proteome</keyword>
<dbReference type="Gene3D" id="3.10.50.40">
    <property type="match status" value="1"/>
</dbReference>
<dbReference type="PANTHER" id="PTHR47245:SF2">
    <property type="entry name" value="PEPTIDYL-PROLYL CIS-TRANS ISOMERASE HP_0175-RELATED"/>
    <property type="match status" value="1"/>
</dbReference>
<accession>A0A5B8Y0J6</accession>
<proteinExistence type="predicted"/>
<feature type="signal peptide" evidence="3">
    <location>
        <begin position="1"/>
        <end position="34"/>
    </location>
</feature>
<feature type="region of interest" description="Disordered" evidence="2">
    <location>
        <begin position="381"/>
        <end position="418"/>
    </location>
</feature>
<evidence type="ECO:0000313" key="5">
    <source>
        <dbReference type="EMBL" id="QDG50321.1"/>
    </source>
</evidence>
<feature type="domain" description="PpiC" evidence="4">
    <location>
        <begin position="228"/>
        <end position="330"/>
    </location>
</feature>
<dbReference type="RefSeq" id="WP_141196817.1">
    <property type="nucleotide sequence ID" value="NZ_CP041186.1"/>
</dbReference>
<feature type="compositionally biased region" description="Low complexity" evidence="2">
    <location>
        <begin position="30"/>
        <end position="40"/>
    </location>
</feature>
<dbReference type="PROSITE" id="PS51318">
    <property type="entry name" value="TAT"/>
    <property type="match status" value="1"/>
</dbReference>
<dbReference type="Gene3D" id="1.10.4030.10">
    <property type="entry name" value="Porin chaperone SurA, peptide-binding domain"/>
    <property type="match status" value="1"/>
</dbReference>
<dbReference type="EMBL" id="CP041186">
    <property type="protein sequence ID" value="QDG50321.1"/>
    <property type="molecule type" value="Genomic_DNA"/>
</dbReference>
<keyword evidence="1" id="KW-0413">Isomerase</keyword>
<feature type="region of interest" description="Disordered" evidence="2">
    <location>
        <begin position="30"/>
        <end position="82"/>
    </location>
</feature>
<feature type="compositionally biased region" description="Basic and acidic residues" evidence="2">
    <location>
        <begin position="57"/>
        <end position="82"/>
    </location>
</feature>
<dbReference type="InterPro" id="IPR023058">
    <property type="entry name" value="PPIase_PpiC_CS"/>
</dbReference>
<dbReference type="InterPro" id="IPR050245">
    <property type="entry name" value="PrsA_foldase"/>
</dbReference>
<dbReference type="InterPro" id="IPR006311">
    <property type="entry name" value="TAT_signal"/>
</dbReference>
<dbReference type="InterPro" id="IPR027304">
    <property type="entry name" value="Trigger_fact/SurA_dom_sf"/>
</dbReference>
<name>A0A4Y6PPP0_PERCE</name>
<organism evidence="5 6">
    <name type="scientific">Persicimonas caeni</name>
    <dbReference type="NCBI Taxonomy" id="2292766"/>
    <lineage>
        <taxon>Bacteria</taxon>
        <taxon>Deltaproteobacteria</taxon>
        <taxon>Bradymonadales</taxon>
        <taxon>Bradymonadaceae</taxon>
        <taxon>Persicimonas</taxon>
    </lineage>
</organism>
<keyword evidence="3" id="KW-0732">Signal</keyword>
<dbReference type="Proteomes" id="UP000315995">
    <property type="component" value="Chromosome"/>
</dbReference>
<dbReference type="Pfam" id="PF13624">
    <property type="entry name" value="SurA_N_3"/>
    <property type="match status" value="1"/>
</dbReference>
<dbReference type="GO" id="GO:0003755">
    <property type="term" value="F:peptidyl-prolyl cis-trans isomerase activity"/>
    <property type="evidence" value="ECO:0007669"/>
    <property type="project" value="UniProtKB-KW"/>
</dbReference>
<accession>A0A4Y6PPP0</accession>
<dbReference type="Pfam" id="PF00639">
    <property type="entry name" value="Rotamase"/>
    <property type="match status" value="1"/>
</dbReference>
<evidence type="ECO:0000256" key="3">
    <source>
        <dbReference type="SAM" id="SignalP"/>
    </source>
</evidence>
<dbReference type="OrthoDB" id="14196at2"/>
<evidence type="ECO:0000256" key="2">
    <source>
        <dbReference type="SAM" id="MobiDB-lite"/>
    </source>
</evidence>
<feature type="compositionally biased region" description="Basic residues" evidence="2">
    <location>
        <begin position="401"/>
        <end position="411"/>
    </location>
</feature>
<dbReference type="SUPFAM" id="SSF54534">
    <property type="entry name" value="FKBP-like"/>
    <property type="match status" value="1"/>
</dbReference>
<dbReference type="InterPro" id="IPR046357">
    <property type="entry name" value="PPIase_dom_sf"/>
</dbReference>
<evidence type="ECO:0000256" key="1">
    <source>
        <dbReference type="PROSITE-ProRule" id="PRU00278"/>
    </source>
</evidence>
<feature type="chain" id="PRO_5030106197" description="PpiC domain-containing protein" evidence="3">
    <location>
        <begin position="35"/>
        <end position="418"/>
    </location>
</feature>